<keyword evidence="2" id="KW-1185">Reference proteome</keyword>
<dbReference type="AlphaFoldDB" id="A0A8K1LEI6"/>
<comment type="caution">
    <text evidence="1">The sequence shown here is derived from an EMBL/GenBank/DDBJ whole genome shotgun (WGS) entry which is preliminary data.</text>
</comment>
<dbReference type="Proteomes" id="UP000796761">
    <property type="component" value="Unassembled WGS sequence"/>
</dbReference>
<reference evidence="1" key="1">
    <citation type="submission" date="2019-04" db="EMBL/GenBank/DDBJ databases">
        <title>Genome assembly of Zosterops borbonicus 15179.</title>
        <authorList>
            <person name="Leroy T."/>
            <person name="Anselmetti Y."/>
            <person name="Tilak M.-K."/>
            <person name="Nabholz B."/>
        </authorList>
    </citation>
    <scope>NUCLEOTIDE SEQUENCE</scope>
    <source>
        <strain evidence="1">HGM_15179</strain>
        <tissue evidence="1">Muscle</tissue>
    </source>
</reference>
<organism evidence="1 2">
    <name type="scientific">Zosterops borbonicus</name>
    <dbReference type="NCBI Taxonomy" id="364589"/>
    <lineage>
        <taxon>Eukaryota</taxon>
        <taxon>Metazoa</taxon>
        <taxon>Chordata</taxon>
        <taxon>Craniata</taxon>
        <taxon>Vertebrata</taxon>
        <taxon>Euteleostomi</taxon>
        <taxon>Archelosauria</taxon>
        <taxon>Archosauria</taxon>
        <taxon>Dinosauria</taxon>
        <taxon>Saurischia</taxon>
        <taxon>Theropoda</taxon>
        <taxon>Coelurosauria</taxon>
        <taxon>Aves</taxon>
        <taxon>Neognathae</taxon>
        <taxon>Neoaves</taxon>
        <taxon>Telluraves</taxon>
        <taxon>Australaves</taxon>
        <taxon>Passeriformes</taxon>
        <taxon>Sylvioidea</taxon>
        <taxon>Zosteropidae</taxon>
        <taxon>Zosterops</taxon>
    </lineage>
</organism>
<protein>
    <submittedName>
        <fullName evidence="1">Uncharacterized protein</fullName>
    </submittedName>
</protein>
<proteinExistence type="predicted"/>
<name>A0A8K1LEI6_9PASS</name>
<evidence type="ECO:0000313" key="1">
    <source>
        <dbReference type="EMBL" id="TRZ10984.1"/>
    </source>
</evidence>
<gene>
    <name evidence="1" type="ORF">HGM15179_016130</name>
</gene>
<evidence type="ECO:0000313" key="2">
    <source>
        <dbReference type="Proteomes" id="UP000796761"/>
    </source>
</evidence>
<sequence length="114" mass="12747">MPRLGPWLKLGPLCGLRWPALLRCRQTRAPLGLQRSRSRQARAYRLPRNPRLQQLLAPGMRLGHKRGHGSQEASASLGRSRLFTLCFSSFLFTEQRAGGEKTACSEAARLAQAH</sequence>
<accession>A0A8K1LEI6</accession>
<dbReference type="EMBL" id="SWJQ01000775">
    <property type="protein sequence ID" value="TRZ10984.1"/>
    <property type="molecule type" value="Genomic_DNA"/>
</dbReference>